<evidence type="ECO:0000259" key="5">
    <source>
        <dbReference type="PROSITE" id="PS50255"/>
    </source>
</evidence>
<name>A0A9P4YXZ8_9HYPO</name>
<dbReference type="RefSeq" id="XP_035323587.1">
    <property type="nucleotide sequence ID" value="XM_035465750.1"/>
</dbReference>
<feature type="region of interest" description="Disordered" evidence="4">
    <location>
        <begin position="1"/>
        <end position="154"/>
    </location>
</feature>
<evidence type="ECO:0000313" key="7">
    <source>
        <dbReference type="Proteomes" id="UP000749293"/>
    </source>
</evidence>
<feature type="domain" description="Cytochrome b5 heme-binding" evidence="5">
    <location>
        <begin position="204"/>
        <end position="282"/>
    </location>
</feature>
<proteinExistence type="predicted"/>
<comment type="caution">
    <text evidence="6">The sequence shown here is derived from an EMBL/GenBank/DDBJ whole genome shotgun (WGS) entry which is preliminary data.</text>
</comment>
<protein>
    <submittedName>
        <fullName evidence="6">Cytochrome b5-like Heme/Steroid binding domain</fullName>
    </submittedName>
</protein>
<evidence type="ECO:0000313" key="6">
    <source>
        <dbReference type="EMBL" id="KAF4124935.1"/>
    </source>
</evidence>
<feature type="compositionally biased region" description="Acidic residues" evidence="4">
    <location>
        <begin position="39"/>
        <end position="49"/>
    </location>
</feature>
<dbReference type="FunFam" id="3.10.120.10:FF:000001">
    <property type="entry name" value="Cytochrome b5 reductase 4"/>
    <property type="match status" value="1"/>
</dbReference>
<dbReference type="InterPro" id="IPR036400">
    <property type="entry name" value="Cyt_B5-like_heme/steroid_sf"/>
</dbReference>
<keyword evidence="2" id="KW-0479">Metal-binding</keyword>
<evidence type="ECO:0000256" key="3">
    <source>
        <dbReference type="ARBA" id="ARBA00023004"/>
    </source>
</evidence>
<dbReference type="Proteomes" id="UP000749293">
    <property type="component" value="Unassembled WGS sequence"/>
</dbReference>
<accession>A0A9P4YXZ8</accession>
<dbReference type="GeneID" id="55970002"/>
<dbReference type="OrthoDB" id="432299at2759"/>
<dbReference type="PANTHER" id="PTHR46237">
    <property type="entry name" value="CYTOCHROME B5 REDUCTASE 4 FAMILY MEMBER"/>
    <property type="match status" value="1"/>
</dbReference>
<dbReference type="EMBL" id="JAANYQ010000003">
    <property type="protein sequence ID" value="KAF4124935.1"/>
    <property type="molecule type" value="Genomic_DNA"/>
</dbReference>
<dbReference type="InterPro" id="IPR001199">
    <property type="entry name" value="Cyt_B5-like_heme/steroid-bd"/>
</dbReference>
<dbReference type="InterPro" id="IPR051872">
    <property type="entry name" value="Cytochrome_b5/Flavoprotein_Rdt"/>
</dbReference>
<feature type="compositionally biased region" description="Pro residues" evidence="4">
    <location>
        <begin position="93"/>
        <end position="118"/>
    </location>
</feature>
<organism evidence="6 7">
    <name type="scientific">Geosmithia morbida</name>
    <dbReference type="NCBI Taxonomy" id="1094350"/>
    <lineage>
        <taxon>Eukaryota</taxon>
        <taxon>Fungi</taxon>
        <taxon>Dikarya</taxon>
        <taxon>Ascomycota</taxon>
        <taxon>Pezizomycotina</taxon>
        <taxon>Sordariomycetes</taxon>
        <taxon>Hypocreomycetidae</taxon>
        <taxon>Hypocreales</taxon>
        <taxon>Bionectriaceae</taxon>
        <taxon>Geosmithia</taxon>
    </lineage>
</organism>
<dbReference type="AlphaFoldDB" id="A0A9P4YXZ8"/>
<feature type="compositionally biased region" description="Pro residues" evidence="4">
    <location>
        <begin position="26"/>
        <end position="35"/>
    </location>
</feature>
<dbReference type="SMART" id="SM01117">
    <property type="entry name" value="Cyt-b5"/>
    <property type="match status" value="1"/>
</dbReference>
<dbReference type="GO" id="GO:0005737">
    <property type="term" value="C:cytoplasm"/>
    <property type="evidence" value="ECO:0007669"/>
    <property type="project" value="TreeGrafter"/>
</dbReference>
<reference evidence="6" key="1">
    <citation type="submission" date="2020-03" db="EMBL/GenBank/DDBJ databases">
        <title>Site-based positive gene gene selection in Geosmithia morbida across the United States reveals a broad range of putative effectors and factors for local host and environmental adapation.</title>
        <authorList>
            <person name="Onufrak A."/>
            <person name="Murdoch R.W."/>
            <person name="Gazis R."/>
            <person name="Huff M."/>
            <person name="Staton M."/>
            <person name="Klingeman W."/>
            <person name="Hadziabdic D."/>
        </authorList>
    </citation>
    <scope>NUCLEOTIDE SEQUENCE</scope>
    <source>
        <strain evidence="6">1262</strain>
    </source>
</reference>
<evidence type="ECO:0000256" key="4">
    <source>
        <dbReference type="SAM" id="MobiDB-lite"/>
    </source>
</evidence>
<dbReference type="GO" id="GO:0004128">
    <property type="term" value="F:cytochrome-b5 reductase activity, acting on NAD(P)H"/>
    <property type="evidence" value="ECO:0007669"/>
    <property type="project" value="TreeGrafter"/>
</dbReference>
<feature type="compositionally biased region" description="Low complexity" evidence="4">
    <location>
        <begin position="58"/>
        <end position="73"/>
    </location>
</feature>
<dbReference type="Gene3D" id="3.10.120.10">
    <property type="entry name" value="Cytochrome b5-like heme/steroid binding domain"/>
    <property type="match status" value="1"/>
</dbReference>
<dbReference type="PROSITE" id="PS50255">
    <property type="entry name" value="CYTOCHROME_B5_2"/>
    <property type="match status" value="1"/>
</dbReference>
<keyword evidence="1" id="KW-0349">Heme</keyword>
<keyword evidence="7" id="KW-1185">Reference proteome</keyword>
<dbReference type="Pfam" id="PF00173">
    <property type="entry name" value="Cyt-b5"/>
    <property type="match status" value="1"/>
</dbReference>
<evidence type="ECO:0000256" key="2">
    <source>
        <dbReference type="ARBA" id="ARBA00022723"/>
    </source>
</evidence>
<dbReference type="GO" id="GO:0046872">
    <property type="term" value="F:metal ion binding"/>
    <property type="evidence" value="ECO:0007669"/>
    <property type="project" value="UniProtKB-KW"/>
</dbReference>
<sequence length="297" mass="31077">MGWLPDSLARLRAGLVGESQSSPSSTPTPPPPPVLLEPTEQDEEDEDEQATPRASATPSNVPVPSLSLSADSGKSSDDDDDDTSTTAASPPSSMMPPPPPPPPRLPTLSPNPRPPPQFLGPNSAQRARGGGPVPNRNPMSGGPGGGLGGGLAPPVTQSLAAAAETKKKSSKKVILAPGRSPLDWARISGSPTSDLRGLPPSTPYLRVTPSMLKRQTGRKGKDAWTALNGKVYNITPYAEYHPAGVGELMRGAGRDGTKLFADIHPWVNYESMLASCLVGILVDESEGNRESEMDKMD</sequence>
<feature type="compositionally biased region" description="Gly residues" evidence="4">
    <location>
        <begin position="141"/>
        <end position="151"/>
    </location>
</feature>
<dbReference type="SUPFAM" id="SSF55856">
    <property type="entry name" value="Cytochrome b5-like heme/steroid binding domain"/>
    <property type="match status" value="1"/>
</dbReference>
<gene>
    <name evidence="6" type="ORF">GMORB2_3774</name>
</gene>
<evidence type="ECO:0000256" key="1">
    <source>
        <dbReference type="ARBA" id="ARBA00022617"/>
    </source>
</evidence>
<dbReference type="PANTHER" id="PTHR46237:SF1">
    <property type="entry name" value="CYTOCHROME B5 REDUCTASE 4"/>
    <property type="match status" value="1"/>
</dbReference>
<dbReference type="GO" id="GO:0020037">
    <property type="term" value="F:heme binding"/>
    <property type="evidence" value="ECO:0007669"/>
    <property type="project" value="TreeGrafter"/>
</dbReference>
<keyword evidence="3" id="KW-0408">Iron</keyword>